<dbReference type="InterPro" id="IPR011429">
    <property type="entry name" value="Cyt_c_Planctomycete-type"/>
</dbReference>
<accession>A0A5C5Z814</accession>
<evidence type="ECO:0000259" key="1">
    <source>
        <dbReference type="Pfam" id="PF07635"/>
    </source>
</evidence>
<dbReference type="Pfam" id="PF07635">
    <property type="entry name" value="PSCyt1"/>
    <property type="match status" value="1"/>
</dbReference>
<dbReference type="PANTHER" id="PTHR35889">
    <property type="entry name" value="CYCLOINULO-OLIGOSACCHARIDE FRUCTANOTRANSFERASE-RELATED"/>
    <property type="match status" value="1"/>
</dbReference>
<keyword evidence="3" id="KW-1185">Reference proteome</keyword>
<reference evidence="2 3" key="1">
    <citation type="submission" date="2019-02" db="EMBL/GenBank/DDBJ databases">
        <title>Deep-cultivation of Planctomycetes and their phenomic and genomic characterization uncovers novel biology.</title>
        <authorList>
            <person name="Wiegand S."/>
            <person name="Jogler M."/>
            <person name="Boedeker C."/>
            <person name="Pinto D."/>
            <person name="Vollmers J."/>
            <person name="Rivas-Marin E."/>
            <person name="Kohn T."/>
            <person name="Peeters S.H."/>
            <person name="Heuer A."/>
            <person name="Rast P."/>
            <person name="Oberbeckmann S."/>
            <person name="Bunk B."/>
            <person name="Jeske O."/>
            <person name="Meyerdierks A."/>
            <person name="Storesund J.E."/>
            <person name="Kallscheuer N."/>
            <person name="Luecker S."/>
            <person name="Lage O.M."/>
            <person name="Pohl T."/>
            <person name="Merkel B.J."/>
            <person name="Hornburger P."/>
            <person name="Mueller R.-W."/>
            <person name="Bruemmer F."/>
            <person name="Labrenz M."/>
            <person name="Spormann A.M."/>
            <person name="Op Den Camp H."/>
            <person name="Overmann J."/>
            <person name="Amann R."/>
            <person name="Jetten M.S.M."/>
            <person name="Mascher T."/>
            <person name="Medema M.H."/>
            <person name="Devos D.P."/>
            <person name="Kaster A.-K."/>
            <person name="Ovreas L."/>
            <person name="Rohde M."/>
            <person name="Galperin M.Y."/>
            <person name="Jogler C."/>
        </authorList>
    </citation>
    <scope>NUCLEOTIDE SEQUENCE [LARGE SCALE GENOMIC DNA]</scope>
    <source>
        <strain evidence="2 3">CA13</strain>
    </source>
</reference>
<dbReference type="AlphaFoldDB" id="A0A5C5Z814"/>
<sequence length="471" mass="51581">MATYTALINGSQAGQVVFPGDAESSVLINVIDSGSMPPSGRRIAANDLQALKQWVAEGAKFDGDDPNTRLGALVSVSTAIRQTSPEIRRATGSETVSFAADVAPLLVASCKGCHIDAMQNRGGLRLDTFAQMMRGGDSGPIIVPGNATDSLLIKKLRGLSGDRMPAGGRPQLPDASITMISTWINEGALLDGASETQSLSVMSQLAWVAQATPAQVSMKRKQASERDLQLLNTPEPYSVATDHFFVTGTAPNQTIELVAKKAEEQMKLVKTMVPSDDQENLFGGRATIYVLPRRYDYSEFAKMVESRDIPPNWTDHWKYDGLNAYIAALVHDSDDEKEIENQLAAPLVSLAVATHGRDVPRWFAEGVGAHVRSKTRGRVDRATIRRELAEMATAVAAMENPKQFFEQKLKPDQMDLVSASIVATMLDRGRRKNFDALLRNLDRGIPFETAFQEAMKMSLQEYVTKWFAYSR</sequence>
<feature type="domain" description="Cytochrome C Planctomycete-type" evidence="1">
    <location>
        <begin position="110"/>
        <end position="165"/>
    </location>
</feature>
<dbReference type="PANTHER" id="PTHR35889:SF3">
    <property type="entry name" value="F-BOX DOMAIN-CONTAINING PROTEIN"/>
    <property type="match status" value="1"/>
</dbReference>
<name>A0A5C5Z814_9BACT</name>
<evidence type="ECO:0000313" key="2">
    <source>
        <dbReference type="EMBL" id="TWT83385.1"/>
    </source>
</evidence>
<dbReference type="RefSeq" id="WP_419194708.1">
    <property type="nucleotide sequence ID" value="NZ_SJPJ01000001.1"/>
</dbReference>
<dbReference type="EMBL" id="SJPJ01000001">
    <property type="protein sequence ID" value="TWT83385.1"/>
    <property type="molecule type" value="Genomic_DNA"/>
</dbReference>
<comment type="caution">
    <text evidence="2">The sequence shown here is derived from an EMBL/GenBank/DDBJ whole genome shotgun (WGS) entry which is preliminary data.</text>
</comment>
<dbReference type="Proteomes" id="UP000315010">
    <property type="component" value="Unassembled WGS sequence"/>
</dbReference>
<organism evidence="2 3">
    <name type="scientific">Novipirellula herctigrandis</name>
    <dbReference type="NCBI Taxonomy" id="2527986"/>
    <lineage>
        <taxon>Bacteria</taxon>
        <taxon>Pseudomonadati</taxon>
        <taxon>Planctomycetota</taxon>
        <taxon>Planctomycetia</taxon>
        <taxon>Pirellulales</taxon>
        <taxon>Pirellulaceae</taxon>
        <taxon>Novipirellula</taxon>
    </lineage>
</organism>
<gene>
    <name evidence="2" type="ORF">CA13_48500</name>
</gene>
<evidence type="ECO:0000313" key="3">
    <source>
        <dbReference type="Proteomes" id="UP000315010"/>
    </source>
</evidence>
<protein>
    <submittedName>
        <fullName evidence="2">Planctomycete cytochrome C</fullName>
    </submittedName>
</protein>
<proteinExistence type="predicted"/>